<dbReference type="Proteomes" id="UP000887576">
    <property type="component" value="Unplaced"/>
</dbReference>
<protein>
    <submittedName>
        <fullName evidence="2">ATP-dependent RNA helicase</fullName>
    </submittedName>
</protein>
<sequence>MSRPVYRRYVRSVSKNHVNDAQPLDTSFSTPFPETGKRDADFPVSSAVQCQDDFSDFGNEEIASKPLLPAAYGDLNVAVTFCAQFTQVHDENDFLGNGEIQPLKYFSDNGFINPKIVTLLKNAGIEEFRPIQYVIFKIFTSNFPIPKNKADVIMLSPTGTGKTLAYLIPIIHSALARRQLNVPFAMIFVPTQTLAEAVKQQLDKLVSGLGLKTALFTRGSHQICYDFDIGVSTMGTYKRVFNDRIEKLKTLGVIVVDEADAILSDFPQCQMLMTLREFSRGSLLARSFLLSATCKQCFNRLVCVQNLFVIECGELNTVARTVVQRFIEVNSSSSSGIIGFEADKKFEIPPTLSLCPFDQLYVLLEKIKQRGLPMKTIVFCKRRNVAYFIAHKLLLMGFRAASISGKHDNNRRDELLKKFADGTIEVLVGTRLITRGIDYDVDNIVNYDLPLDVLEYVHRCGRAGRNGKTGTAYTFYDFKNFIDYNPTVIKDIALQIEKLIEANNFDYNTLPPSFQEYLENAVKNEIEAKREMYEQCTLDDNDF</sequence>
<proteinExistence type="predicted"/>
<reference evidence="2" key="1">
    <citation type="submission" date="2022-11" db="UniProtKB">
        <authorList>
            <consortium name="WormBaseParasite"/>
        </authorList>
    </citation>
    <scope>IDENTIFICATION</scope>
</reference>
<accession>A0AC34QPY9</accession>
<dbReference type="WBParaSite" id="JU765_v2.g18221.t1">
    <property type="protein sequence ID" value="JU765_v2.g18221.t1"/>
    <property type="gene ID" value="JU765_v2.g18221"/>
</dbReference>
<evidence type="ECO:0000313" key="2">
    <source>
        <dbReference type="WBParaSite" id="JU765_v2.g18221.t1"/>
    </source>
</evidence>
<name>A0AC34QPY9_9BILA</name>
<evidence type="ECO:0000313" key="1">
    <source>
        <dbReference type="Proteomes" id="UP000887576"/>
    </source>
</evidence>
<organism evidence="1 2">
    <name type="scientific">Panagrolaimus sp. JU765</name>
    <dbReference type="NCBI Taxonomy" id="591449"/>
    <lineage>
        <taxon>Eukaryota</taxon>
        <taxon>Metazoa</taxon>
        <taxon>Ecdysozoa</taxon>
        <taxon>Nematoda</taxon>
        <taxon>Chromadorea</taxon>
        <taxon>Rhabditida</taxon>
        <taxon>Tylenchina</taxon>
        <taxon>Panagrolaimomorpha</taxon>
        <taxon>Panagrolaimoidea</taxon>
        <taxon>Panagrolaimidae</taxon>
        <taxon>Panagrolaimus</taxon>
    </lineage>
</organism>